<evidence type="ECO:0000313" key="7">
    <source>
        <dbReference type="Proteomes" id="UP000242501"/>
    </source>
</evidence>
<dbReference type="SUPFAM" id="SSF55120">
    <property type="entry name" value="Pseudouridine synthase"/>
    <property type="match status" value="1"/>
</dbReference>
<keyword evidence="2 3" id="KW-0413">Isomerase</keyword>
<feature type="region of interest" description="Disordered" evidence="4">
    <location>
        <begin position="202"/>
        <end position="222"/>
    </location>
</feature>
<organism evidence="6 7">
    <name type="scientific">Acinetobacter boissieri</name>
    <dbReference type="NCBI Taxonomy" id="1219383"/>
    <lineage>
        <taxon>Bacteria</taxon>
        <taxon>Pseudomonadati</taxon>
        <taxon>Pseudomonadota</taxon>
        <taxon>Gammaproteobacteria</taxon>
        <taxon>Moraxellales</taxon>
        <taxon>Moraxellaceae</taxon>
        <taxon>Acinetobacter</taxon>
    </lineage>
</organism>
<dbReference type="InterPro" id="IPR020103">
    <property type="entry name" value="PsdUridine_synth_cat_dom_sf"/>
</dbReference>
<protein>
    <recommendedName>
        <fullName evidence="3">Pseudouridine synthase</fullName>
        <ecNumber evidence="3">5.4.99.-</ecNumber>
    </recommendedName>
</protein>
<evidence type="ECO:0000256" key="2">
    <source>
        <dbReference type="ARBA" id="ARBA00023235"/>
    </source>
</evidence>
<dbReference type="NCBIfam" id="TIGR00093">
    <property type="entry name" value="pseudouridine synthase"/>
    <property type="match status" value="1"/>
</dbReference>
<accession>A0A1G6H6F2</accession>
<name>A0A1G6H6F2_9GAMM</name>
<reference evidence="7" key="1">
    <citation type="submission" date="2016-09" db="EMBL/GenBank/DDBJ databases">
        <authorList>
            <person name="Varghese N."/>
            <person name="Submissions S."/>
        </authorList>
    </citation>
    <scope>NUCLEOTIDE SEQUENCE [LARGE SCALE GENOMIC DNA]</scope>
    <source>
        <strain evidence="7">ANC 4422</strain>
    </source>
</reference>
<comment type="similarity">
    <text evidence="1 3">Belongs to the pseudouridine synthase RsuA family.</text>
</comment>
<dbReference type="Gene3D" id="3.30.70.580">
    <property type="entry name" value="Pseudouridine synthase I, catalytic domain, N-terminal subdomain"/>
    <property type="match status" value="1"/>
</dbReference>
<dbReference type="InterPro" id="IPR020094">
    <property type="entry name" value="TruA/RsuA/RluB/E/F_N"/>
</dbReference>
<feature type="region of interest" description="Disordered" evidence="4">
    <location>
        <begin position="235"/>
        <end position="257"/>
    </location>
</feature>
<dbReference type="InterPro" id="IPR000748">
    <property type="entry name" value="PsdUridine_synth_RsuA/RluB/E/F"/>
</dbReference>
<dbReference type="AlphaFoldDB" id="A0A1G6H6F2"/>
<evidence type="ECO:0000256" key="1">
    <source>
        <dbReference type="ARBA" id="ARBA00008348"/>
    </source>
</evidence>
<dbReference type="RefSeq" id="WP_092747285.1">
    <property type="nucleotide sequence ID" value="NZ_FMYL01000004.1"/>
</dbReference>
<dbReference type="OrthoDB" id="9807213at2"/>
<dbReference type="InterPro" id="IPR018496">
    <property type="entry name" value="PsdUridine_synth_RsuA/RluB_CS"/>
</dbReference>
<dbReference type="Pfam" id="PF00849">
    <property type="entry name" value="PseudoU_synth_2"/>
    <property type="match status" value="1"/>
</dbReference>
<dbReference type="PANTHER" id="PTHR47683:SF2">
    <property type="entry name" value="RNA-BINDING S4 DOMAIN-CONTAINING PROTEIN"/>
    <property type="match status" value="1"/>
</dbReference>
<dbReference type="InterPro" id="IPR006145">
    <property type="entry name" value="PsdUridine_synth_RsuA/RluA"/>
</dbReference>
<dbReference type="GO" id="GO:0009982">
    <property type="term" value="F:pseudouridine synthase activity"/>
    <property type="evidence" value="ECO:0007669"/>
    <property type="project" value="InterPro"/>
</dbReference>
<dbReference type="PANTHER" id="PTHR47683">
    <property type="entry name" value="PSEUDOURIDINE SYNTHASE FAMILY PROTEIN-RELATED"/>
    <property type="match status" value="1"/>
</dbReference>
<gene>
    <name evidence="6" type="ORF">SAMN05421733_1045</name>
</gene>
<dbReference type="GO" id="GO:0140098">
    <property type="term" value="F:catalytic activity, acting on RNA"/>
    <property type="evidence" value="ECO:0007669"/>
    <property type="project" value="UniProtKB-ARBA"/>
</dbReference>
<dbReference type="GO" id="GO:0001522">
    <property type="term" value="P:pseudouridine synthesis"/>
    <property type="evidence" value="ECO:0007669"/>
    <property type="project" value="InterPro"/>
</dbReference>
<dbReference type="EC" id="5.4.99.-" evidence="3"/>
<dbReference type="EMBL" id="FMYL01000004">
    <property type="protein sequence ID" value="SDB89505.1"/>
    <property type="molecule type" value="Genomic_DNA"/>
</dbReference>
<proteinExistence type="inferred from homology"/>
<dbReference type="Gene3D" id="3.30.70.1560">
    <property type="entry name" value="Alpha-L RNA-binding motif"/>
    <property type="match status" value="1"/>
</dbReference>
<keyword evidence="7" id="KW-1185">Reference proteome</keyword>
<sequence length="257" mass="29551">MKITILNKPFNVLSQFREEAEHTTLAEYIHDTELRVSGRLDRDSEGLLILTDHGGLNQYLTSPKKKQYKTYLAQVDGAVDAAAVKQLCNGVELNDGMTLPALVKIVEEPEWLWERTPPIRYRANIPTTWLEIKIMEGRNRQVRRMTSAVGYPTLRLIRTQVGPVNLIELGLKVGETRSIEPLLFPEFKKIMEHVETPKKFFASKPKTGHVDKKTKKQDKQRDKVLVEIFKTDAVRPRRITNGTTRPNLKKGRGRRTR</sequence>
<dbReference type="InterPro" id="IPR050343">
    <property type="entry name" value="RsuA_PseudoU_synthase"/>
</dbReference>
<feature type="domain" description="Pseudouridine synthase RsuA/RluA-like" evidence="5">
    <location>
        <begin position="4"/>
        <end position="148"/>
    </location>
</feature>
<evidence type="ECO:0000256" key="4">
    <source>
        <dbReference type="SAM" id="MobiDB-lite"/>
    </source>
</evidence>
<evidence type="ECO:0000256" key="3">
    <source>
        <dbReference type="RuleBase" id="RU003887"/>
    </source>
</evidence>
<evidence type="ECO:0000259" key="5">
    <source>
        <dbReference type="Pfam" id="PF00849"/>
    </source>
</evidence>
<evidence type="ECO:0000313" key="6">
    <source>
        <dbReference type="EMBL" id="SDB89505.1"/>
    </source>
</evidence>
<dbReference type="InterPro" id="IPR042092">
    <property type="entry name" value="PsdUridine_s_RsuA/RluB/E/F_cat"/>
</dbReference>
<dbReference type="GO" id="GO:0006364">
    <property type="term" value="P:rRNA processing"/>
    <property type="evidence" value="ECO:0007669"/>
    <property type="project" value="UniProtKB-ARBA"/>
</dbReference>
<dbReference type="PROSITE" id="PS01149">
    <property type="entry name" value="PSI_RSU"/>
    <property type="match status" value="1"/>
</dbReference>
<dbReference type="GO" id="GO:0003723">
    <property type="term" value="F:RNA binding"/>
    <property type="evidence" value="ECO:0007669"/>
    <property type="project" value="InterPro"/>
</dbReference>
<dbReference type="Proteomes" id="UP000242501">
    <property type="component" value="Unassembled WGS sequence"/>
</dbReference>
<dbReference type="STRING" id="1219383.SAMN05421733_1045"/>
<feature type="compositionally biased region" description="Basic residues" evidence="4">
    <location>
        <begin position="247"/>
        <end position="257"/>
    </location>
</feature>